<dbReference type="GO" id="GO:0043164">
    <property type="term" value="P:Gram-negative-bacterium-type cell wall biogenesis"/>
    <property type="evidence" value="ECO:0007669"/>
    <property type="project" value="TreeGrafter"/>
</dbReference>
<accession>A0A101FIS2</accession>
<feature type="transmembrane region" description="Helical" evidence="1">
    <location>
        <begin position="47"/>
        <end position="69"/>
    </location>
</feature>
<dbReference type="InterPro" id="IPR051599">
    <property type="entry name" value="Cell_Envelope_Assoc"/>
</dbReference>
<evidence type="ECO:0000313" key="3">
    <source>
        <dbReference type="EMBL" id="HAA83511.1"/>
    </source>
</evidence>
<comment type="caution">
    <text evidence="3">The sequence shown here is derived from an EMBL/GenBank/DDBJ whole genome shotgun (WGS) entry which is preliminary data.</text>
</comment>
<dbReference type="GO" id="GO:0005886">
    <property type="term" value="C:plasma membrane"/>
    <property type="evidence" value="ECO:0007669"/>
    <property type="project" value="TreeGrafter"/>
</dbReference>
<dbReference type="EMBL" id="DLVE01000022">
    <property type="protein sequence ID" value="HAA83511.1"/>
    <property type="molecule type" value="Genomic_DNA"/>
</dbReference>
<keyword evidence="1" id="KW-1133">Transmembrane helix</keyword>
<keyword evidence="1" id="KW-0472">Membrane</keyword>
<dbReference type="GO" id="GO:0000270">
    <property type="term" value="P:peptidoglycan metabolic process"/>
    <property type="evidence" value="ECO:0007669"/>
    <property type="project" value="TreeGrafter"/>
</dbReference>
<evidence type="ECO:0000256" key="1">
    <source>
        <dbReference type="SAM" id="Phobius"/>
    </source>
</evidence>
<evidence type="ECO:0000259" key="2">
    <source>
        <dbReference type="Pfam" id="PF02698"/>
    </source>
</evidence>
<dbReference type="Pfam" id="PF02698">
    <property type="entry name" value="DUF218"/>
    <property type="match status" value="1"/>
</dbReference>
<reference evidence="3 4" key="1">
    <citation type="journal article" date="2018" name="Nat. Biotechnol.">
        <title>A standardized bacterial taxonomy based on genome phylogeny substantially revises the tree of life.</title>
        <authorList>
            <person name="Parks D.H."/>
            <person name="Chuvochina M."/>
            <person name="Waite D.W."/>
            <person name="Rinke C."/>
            <person name="Skarshewski A."/>
            <person name="Chaumeil P.A."/>
            <person name="Hugenholtz P."/>
        </authorList>
    </citation>
    <scope>NUCLEOTIDE SEQUENCE [LARGE SCALE GENOMIC DNA]</scope>
    <source>
        <strain evidence="3">UBA12529</strain>
    </source>
</reference>
<feature type="transmembrane region" description="Helical" evidence="1">
    <location>
        <begin position="17"/>
        <end position="38"/>
    </location>
</feature>
<dbReference type="PANTHER" id="PTHR30336:SF4">
    <property type="entry name" value="ENVELOPE BIOGENESIS FACTOR ELYC"/>
    <property type="match status" value="1"/>
</dbReference>
<keyword evidence="1" id="KW-0812">Transmembrane</keyword>
<sequence>MPSISELFFLFKKFCVFFFRPSSLIFLFLLTVSIYVILGKRRGRRRFFLFVAVALYYLSTTPFLPYFLLKQLEKNYPVPSQQEITKAEKIIVLTGRIYGQKDLSLEERFSKETLVRFFKALELKKLYPEKKVIIVGGSYETPDSKGASYLKEFANKLGYQVEAVDIPLDTETSVKAIKNLLHSPEEKFLLLTSVYHLPRTMLLFKKEGLFPIPYPTNYNHKLCKPELSVTTFFPNDLYLNLTNLAFHEYLGLLFYKLKYIFF</sequence>
<dbReference type="Proteomes" id="UP000257240">
    <property type="component" value="Unassembled WGS sequence"/>
</dbReference>
<protein>
    <recommendedName>
        <fullName evidence="2">DUF218 domain-containing protein</fullName>
    </recommendedName>
</protein>
<proteinExistence type="predicted"/>
<evidence type="ECO:0000313" key="4">
    <source>
        <dbReference type="Proteomes" id="UP000257240"/>
    </source>
</evidence>
<dbReference type="AlphaFoldDB" id="A0A101FIS2"/>
<name>A0A101FIS2_9BACT</name>
<feature type="domain" description="DUF218" evidence="2">
    <location>
        <begin position="90"/>
        <end position="251"/>
    </location>
</feature>
<organism evidence="3 4">
    <name type="scientific">Thermodesulfobacterium commune</name>
    <dbReference type="NCBI Taxonomy" id="1741"/>
    <lineage>
        <taxon>Bacteria</taxon>
        <taxon>Pseudomonadati</taxon>
        <taxon>Thermodesulfobacteriota</taxon>
        <taxon>Thermodesulfobacteria</taxon>
        <taxon>Thermodesulfobacteriales</taxon>
        <taxon>Thermodesulfobacteriaceae</taxon>
        <taxon>Thermodesulfobacterium</taxon>
    </lineage>
</organism>
<dbReference type="CDD" id="cd06259">
    <property type="entry name" value="YdcF-like"/>
    <property type="match status" value="1"/>
</dbReference>
<gene>
    <name evidence="3" type="ORF">DCE01_01770</name>
</gene>
<dbReference type="PANTHER" id="PTHR30336">
    <property type="entry name" value="INNER MEMBRANE PROTEIN, PROBABLE PERMEASE"/>
    <property type="match status" value="1"/>
</dbReference>
<dbReference type="InterPro" id="IPR003848">
    <property type="entry name" value="DUF218"/>
</dbReference>